<evidence type="ECO:0000259" key="10">
    <source>
        <dbReference type="PROSITE" id="PS50119"/>
    </source>
</evidence>
<dbReference type="InterPro" id="IPR050143">
    <property type="entry name" value="TRIM/RBCC"/>
</dbReference>
<dbReference type="PRINTS" id="PR01407">
    <property type="entry name" value="BUTYPHLNCDUF"/>
</dbReference>
<keyword evidence="2" id="KW-0800">Toxin</keyword>
<evidence type="ECO:0000256" key="5">
    <source>
        <dbReference type="ARBA" id="ARBA00022833"/>
    </source>
</evidence>
<dbReference type="PROSITE" id="PS50188">
    <property type="entry name" value="B302_SPRY"/>
    <property type="match status" value="1"/>
</dbReference>
<dbReference type="Pfam" id="PF13765">
    <property type="entry name" value="PRY"/>
    <property type="match status" value="1"/>
</dbReference>
<evidence type="ECO:0000256" key="3">
    <source>
        <dbReference type="ARBA" id="ARBA00022723"/>
    </source>
</evidence>
<dbReference type="SUPFAM" id="SSF57845">
    <property type="entry name" value="B-box zinc-binding domain"/>
    <property type="match status" value="1"/>
</dbReference>
<dbReference type="FunFam" id="2.60.120.920:FF:000004">
    <property type="entry name" value="Butyrophilin subfamily 1 member A1"/>
    <property type="match status" value="1"/>
</dbReference>
<dbReference type="Proteomes" id="UP001190640">
    <property type="component" value="Chromosome 4"/>
</dbReference>
<dbReference type="SUPFAM" id="SSF57850">
    <property type="entry name" value="RING/U-box"/>
    <property type="match status" value="1"/>
</dbReference>
<dbReference type="Pfam" id="PF00622">
    <property type="entry name" value="SPRY"/>
    <property type="match status" value="1"/>
</dbReference>
<dbReference type="GO" id="GO:0008270">
    <property type="term" value="F:zinc ion binding"/>
    <property type="evidence" value="ECO:0007669"/>
    <property type="project" value="UniProtKB-KW"/>
</dbReference>
<dbReference type="SUPFAM" id="SSF49899">
    <property type="entry name" value="Concanavalin A-like lectins/glucanases"/>
    <property type="match status" value="1"/>
</dbReference>
<dbReference type="InterPro" id="IPR000315">
    <property type="entry name" value="Znf_B-box"/>
</dbReference>
<keyword evidence="4 7" id="KW-0863">Zinc-finger</keyword>
<feature type="domain" description="B box-type" evidence="10">
    <location>
        <begin position="94"/>
        <end position="128"/>
    </location>
</feature>
<keyword evidence="8" id="KW-0175">Coiled coil</keyword>
<dbReference type="Pfam" id="PF00643">
    <property type="entry name" value="zf-B_box"/>
    <property type="match status" value="1"/>
</dbReference>
<organism evidence="12 14">
    <name type="scientific">Eublepharis macularius</name>
    <name type="common">Leopard gecko</name>
    <name type="synonym">Cyrtodactylus macularius</name>
    <dbReference type="NCBI Taxonomy" id="481883"/>
    <lineage>
        <taxon>Eukaryota</taxon>
        <taxon>Metazoa</taxon>
        <taxon>Chordata</taxon>
        <taxon>Craniata</taxon>
        <taxon>Vertebrata</taxon>
        <taxon>Euteleostomi</taxon>
        <taxon>Lepidosauria</taxon>
        <taxon>Squamata</taxon>
        <taxon>Bifurcata</taxon>
        <taxon>Gekkota</taxon>
        <taxon>Eublepharidae</taxon>
        <taxon>Eublepharinae</taxon>
        <taxon>Eublepharis</taxon>
    </lineage>
</organism>
<comment type="similarity">
    <text evidence="1">Belongs to the ohanin/vespryn family.</text>
</comment>
<dbReference type="PROSITE" id="PS50089">
    <property type="entry name" value="ZF_RING_2"/>
    <property type="match status" value="1"/>
</dbReference>
<dbReference type="SMART" id="SM00589">
    <property type="entry name" value="PRY"/>
    <property type="match status" value="1"/>
</dbReference>
<dbReference type="Gene3D" id="3.30.160.60">
    <property type="entry name" value="Classic Zinc Finger"/>
    <property type="match status" value="1"/>
</dbReference>
<dbReference type="SMART" id="SM00336">
    <property type="entry name" value="BBOX"/>
    <property type="match status" value="1"/>
</dbReference>
<feature type="coiled-coil region" evidence="8">
    <location>
        <begin position="143"/>
        <end position="177"/>
    </location>
</feature>
<keyword evidence="2" id="KW-0528">Neurotoxin</keyword>
<keyword evidence="5" id="KW-0862">Zinc</keyword>
<comment type="function">
    <text evidence="6">Neurotoxin that produces dose-dependent hypolocomotion and hyperalgesia in mice. May directly act on the central nervous system, as it is 6500-fold more potent when administered intracerebroventricularly than intraperitoneal.</text>
</comment>
<dbReference type="GeneID" id="129327341"/>
<feature type="domain" description="B30.2/SPRY" evidence="11">
    <location>
        <begin position="307"/>
        <end position="497"/>
    </location>
</feature>
<keyword evidence="12" id="KW-1185">Reference proteome</keyword>
<dbReference type="InterPro" id="IPR043136">
    <property type="entry name" value="B30.2/SPRY_sf"/>
</dbReference>
<dbReference type="PROSITE" id="PS00518">
    <property type="entry name" value="ZF_RING_1"/>
    <property type="match status" value="1"/>
</dbReference>
<dbReference type="SMART" id="SM00449">
    <property type="entry name" value="SPRY"/>
    <property type="match status" value="1"/>
</dbReference>
<evidence type="ECO:0000313" key="15">
    <source>
        <dbReference type="RefSeq" id="XP_054831878.1"/>
    </source>
</evidence>
<dbReference type="InterPro" id="IPR001870">
    <property type="entry name" value="B30.2/SPRY"/>
</dbReference>
<dbReference type="RefSeq" id="XP_054831876.1">
    <property type="nucleotide sequence ID" value="XM_054975901.1"/>
</dbReference>
<dbReference type="InterPro" id="IPR006574">
    <property type="entry name" value="PRY"/>
</dbReference>
<dbReference type="Pfam" id="PF15227">
    <property type="entry name" value="zf-C3HC4_4"/>
    <property type="match status" value="1"/>
</dbReference>
<dbReference type="RefSeq" id="XP_054831878.1">
    <property type="nucleotide sequence ID" value="XM_054975903.1"/>
</dbReference>
<evidence type="ECO:0000256" key="4">
    <source>
        <dbReference type="ARBA" id="ARBA00022771"/>
    </source>
</evidence>
<dbReference type="RefSeq" id="XP_054831877.1">
    <property type="nucleotide sequence ID" value="XM_054975902.1"/>
</dbReference>
<dbReference type="SMART" id="SM00184">
    <property type="entry name" value="RING"/>
    <property type="match status" value="1"/>
</dbReference>
<evidence type="ECO:0000256" key="6">
    <source>
        <dbReference type="ARBA" id="ARBA00034460"/>
    </source>
</evidence>
<evidence type="ECO:0000256" key="7">
    <source>
        <dbReference type="PROSITE-ProRule" id="PRU00024"/>
    </source>
</evidence>
<accession>A0AA97J5M3</accession>
<reference evidence="13 14" key="1">
    <citation type="submission" date="2025-04" db="UniProtKB">
        <authorList>
            <consortium name="RefSeq"/>
        </authorList>
    </citation>
    <scope>IDENTIFICATION</scope>
    <source>
        <tissue evidence="13 14">Blood</tissue>
    </source>
</reference>
<evidence type="ECO:0000256" key="2">
    <source>
        <dbReference type="ARBA" id="ARBA00022699"/>
    </source>
</evidence>
<evidence type="ECO:0000313" key="14">
    <source>
        <dbReference type="RefSeq" id="XP_054831877.1"/>
    </source>
</evidence>
<evidence type="ECO:0000256" key="8">
    <source>
        <dbReference type="SAM" id="Coils"/>
    </source>
</evidence>
<dbReference type="InterPro" id="IPR017907">
    <property type="entry name" value="Znf_RING_CS"/>
</dbReference>
<evidence type="ECO:0000313" key="12">
    <source>
        <dbReference type="Proteomes" id="UP001190640"/>
    </source>
</evidence>
<feature type="domain" description="RING-type" evidence="9">
    <location>
        <begin position="14"/>
        <end position="56"/>
    </location>
</feature>
<evidence type="ECO:0000259" key="11">
    <source>
        <dbReference type="PROSITE" id="PS50188"/>
    </source>
</evidence>
<dbReference type="InterPro" id="IPR001841">
    <property type="entry name" value="Znf_RING"/>
</dbReference>
<evidence type="ECO:0000313" key="13">
    <source>
        <dbReference type="RefSeq" id="XP_054831876.1"/>
    </source>
</evidence>
<dbReference type="KEGG" id="emc:129327341"/>
<dbReference type="Gene3D" id="2.60.120.920">
    <property type="match status" value="1"/>
</dbReference>
<dbReference type="Gene3D" id="3.30.40.10">
    <property type="entry name" value="Zinc/RING finger domain, C3HC4 (zinc finger)"/>
    <property type="match status" value="1"/>
</dbReference>
<gene>
    <name evidence="13 14 15" type="primary">LOC129327341</name>
</gene>
<dbReference type="InterPro" id="IPR013320">
    <property type="entry name" value="ConA-like_dom_sf"/>
</dbReference>
<protein>
    <submittedName>
        <fullName evidence="13 14">Tripartite motif-containing protein 10-like</fullName>
    </submittedName>
</protein>
<name>A0AA97J5M3_EUBMA</name>
<dbReference type="InterPro" id="IPR013083">
    <property type="entry name" value="Znf_RING/FYVE/PHD"/>
</dbReference>
<dbReference type="InterPro" id="IPR003877">
    <property type="entry name" value="SPRY_dom"/>
</dbReference>
<dbReference type="CDD" id="cd12888">
    <property type="entry name" value="SPRY_PRY_TRIM7_like"/>
    <property type="match status" value="1"/>
</dbReference>
<proteinExistence type="inferred from homology"/>
<dbReference type="PROSITE" id="PS50119">
    <property type="entry name" value="ZF_BBOX"/>
    <property type="match status" value="1"/>
</dbReference>
<evidence type="ECO:0000256" key="1">
    <source>
        <dbReference type="ARBA" id="ARBA00009651"/>
    </source>
</evidence>
<evidence type="ECO:0000259" key="9">
    <source>
        <dbReference type="PROSITE" id="PS50089"/>
    </source>
</evidence>
<dbReference type="PANTHER" id="PTHR24103">
    <property type="entry name" value="E3 UBIQUITIN-PROTEIN LIGASE TRIM"/>
    <property type="match status" value="1"/>
</dbReference>
<dbReference type="InterPro" id="IPR003879">
    <property type="entry name" value="Butyrophylin_SPRY"/>
</dbReference>
<keyword evidence="3" id="KW-0479">Metal-binding</keyword>
<dbReference type="AlphaFoldDB" id="A0AA97J5M3"/>
<sequence length="497" mass="57294">MASAPMSLENQIQCPICNDYFKDPVVLDCGHSFCQGCIEFCENIDDIVSLKCSVCNAKYQKGDFRRNWQLASLVEQIKLLLLNQKNPEKEFDLCHKEKNCLFCKEDEKIICWFCERSPEHKGHSILPLQEAAQQYKGKFCDCLEILRKEREEILAYKADTENQCQGLLEQTEAAKQKTVAEFRQLSQFLEEEEKLQLGRMEEVEKEIARKRDEQLAKISQEFSSLESLIQDMEEKEQQPAIEFLQDFKSTLQRYEGKQKFEKSVAFPPELNRKIQSICDNTFPKAALKQLKGMEETWFDSVQSTDNRVTRVVPPIYFEPYETKCTAKLTLDPDTAHPQLVLSEDRKSVRHEDKYQHLPDNPERFDTCTAVLGYEGFTSGQLIFEVIVGSASRWAVGVAKKSVKRKGWITLSPKGGIWAVGKWADGYWAFTTHQRPHPSLNGKPKRIRVSLDYHKGHVAFFDADTRAILYEFSNTSFSGEALQPFFQVYDKGHISLSL</sequence>